<dbReference type="PANTHER" id="PTHR31301">
    <property type="entry name" value="LOB DOMAIN-CONTAINING PROTEIN 4-RELATED"/>
    <property type="match status" value="1"/>
</dbReference>
<reference evidence="4" key="1">
    <citation type="submission" date="2024-03" db="EMBL/GenBank/DDBJ databases">
        <title>WGS assembly of Saponaria officinalis var. Norfolk2.</title>
        <authorList>
            <person name="Jenkins J."/>
            <person name="Shu S."/>
            <person name="Grimwood J."/>
            <person name="Barry K."/>
            <person name="Goodstein D."/>
            <person name="Schmutz J."/>
            <person name="Leebens-Mack J."/>
            <person name="Osbourn A."/>
        </authorList>
    </citation>
    <scope>NUCLEOTIDE SEQUENCE [LARGE SCALE GENOMIC DNA]</scope>
    <source>
        <strain evidence="4">JIC</strain>
    </source>
</reference>
<dbReference type="PROSITE" id="PS50891">
    <property type="entry name" value="LOB"/>
    <property type="match status" value="1"/>
</dbReference>
<dbReference type="Pfam" id="PF03195">
    <property type="entry name" value="LOB"/>
    <property type="match status" value="1"/>
</dbReference>
<dbReference type="Proteomes" id="UP001443914">
    <property type="component" value="Unassembled WGS sequence"/>
</dbReference>
<dbReference type="PANTHER" id="PTHR31301:SF68">
    <property type="entry name" value="LOB DOMAIN-CONTAINING PROTEIN 32-RELATED"/>
    <property type="match status" value="1"/>
</dbReference>
<proteinExistence type="inferred from homology"/>
<gene>
    <name evidence="4" type="ORF">RND81_11G220700</name>
</gene>
<dbReference type="EMBL" id="JBDFQZ010000011">
    <property type="protein sequence ID" value="KAK9678579.1"/>
    <property type="molecule type" value="Genomic_DNA"/>
</dbReference>
<organism evidence="4 5">
    <name type="scientific">Saponaria officinalis</name>
    <name type="common">Common soapwort</name>
    <name type="synonym">Lychnis saponaria</name>
    <dbReference type="NCBI Taxonomy" id="3572"/>
    <lineage>
        <taxon>Eukaryota</taxon>
        <taxon>Viridiplantae</taxon>
        <taxon>Streptophyta</taxon>
        <taxon>Embryophyta</taxon>
        <taxon>Tracheophyta</taxon>
        <taxon>Spermatophyta</taxon>
        <taxon>Magnoliopsida</taxon>
        <taxon>eudicotyledons</taxon>
        <taxon>Gunneridae</taxon>
        <taxon>Pentapetalae</taxon>
        <taxon>Caryophyllales</taxon>
        <taxon>Caryophyllaceae</taxon>
        <taxon>Caryophylleae</taxon>
        <taxon>Saponaria</taxon>
    </lineage>
</organism>
<protein>
    <recommendedName>
        <fullName evidence="3">LOB domain-containing protein</fullName>
    </recommendedName>
</protein>
<dbReference type="InterPro" id="IPR004883">
    <property type="entry name" value="LOB"/>
</dbReference>
<dbReference type="AlphaFoldDB" id="A0AAW1HQ82"/>
<evidence type="ECO:0000259" key="3">
    <source>
        <dbReference type="PROSITE" id="PS50891"/>
    </source>
</evidence>
<comment type="caution">
    <text evidence="4">The sequence shown here is derived from an EMBL/GenBank/DDBJ whole genome shotgun (WGS) entry which is preliminary data.</text>
</comment>
<accession>A0AAW1HQ82</accession>
<feature type="region of interest" description="Disordered" evidence="2">
    <location>
        <begin position="277"/>
        <end position="314"/>
    </location>
</feature>
<sequence>MSSSNSPCAACKFLRRKCTQECIFAPNFPPDQPQRFANVHKVFGASNVAKLLNELSAVQREDAVNSLAYEAEARLRDPVYGCVGLISLLQQRLKQVQSDLVGAKKELATYIGPSALVAGGPPVFGYNVGPTAVGGYNVAAAAAVGPSCVDVVAAREAQHQQVQQQMQLIEEQQLAALAIKEEQEIMRSWEQQQQLLRYNAGGGGGGFGGNYEMGGGVVVAAEEGGGYVQMESPELALGAGTFDPSNQNCVYSQFQQQQQPQQQENDESLGQLLILQQPETTAPQQGHHLMLHRHEHEQVQQNRGGGSEEGGPGC</sequence>
<name>A0AAW1HQ82_SAPOF</name>
<feature type="compositionally biased region" description="Gly residues" evidence="2">
    <location>
        <begin position="303"/>
        <end position="314"/>
    </location>
</feature>
<comment type="similarity">
    <text evidence="1">Belongs to the LOB domain-containing protein family.</text>
</comment>
<keyword evidence="5" id="KW-1185">Reference proteome</keyword>
<feature type="domain" description="LOB" evidence="3">
    <location>
        <begin position="6"/>
        <end position="107"/>
    </location>
</feature>
<evidence type="ECO:0000313" key="5">
    <source>
        <dbReference type="Proteomes" id="UP001443914"/>
    </source>
</evidence>
<evidence type="ECO:0000256" key="2">
    <source>
        <dbReference type="SAM" id="MobiDB-lite"/>
    </source>
</evidence>
<evidence type="ECO:0000313" key="4">
    <source>
        <dbReference type="EMBL" id="KAK9678579.1"/>
    </source>
</evidence>
<evidence type="ECO:0000256" key="1">
    <source>
        <dbReference type="ARBA" id="ARBA00005474"/>
    </source>
</evidence>